<dbReference type="NCBIfam" id="NF003199">
    <property type="entry name" value="PRK04169.1-3"/>
    <property type="match status" value="1"/>
</dbReference>
<dbReference type="PANTHER" id="PTHR40029:SF2">
    <property type="entry name" value="HEPTAPRENYLGLYCERYL PHOSPHATE SYNTHASE"/>
    <property type="match status" value="1"/>
</dbReference>
<dbReference type="UniPathway" id="UPA00940"/>
<dbReference type="InterPro" id="IPR039074">
    <property type="entry name" value="GGGP/HepGP_synthase_I"/>
</dbReference>
<keyword evidence="3 10" id="KW-0479">Metal-binding</keyword>
<dbReference type="AlphaFoldDB" id="A0A4Q9DJJ0"/>
<gene>
    <name evidence="10" type="primary">pcrB</name>
    <name evidence="11" type="ORF">EYB31_27990</name>
</gene>
<keyword evidence="5 10" id="KW-0443">Lipid metabolism</keyword>
<dbReference type="InterPro" id="IPR008205">
    <property type="entry name" value="GGGP_HepGP_synthase"/>
</dbReference>
<evidence type="ECO:0000313" key="12">
    <source>
        <dbReference type="Proteomes" id="UP000293142"/>
    </source>
</evidence>
<keyword evidence="1 10" id="KW-0444">Lipid biosynthesis</keyword>
<keyword evidence="2 10" id="KW-0808">Transferase</keyword>
<evidence type="ECO:0000256" key="9">
    <source>
        <dbReference type="ARBA" id="ARBA00066888"/>
    </source>
</evidence>
<dbReference type="GO" id="GO:0046474">
    <property type="term" value="P:glycerophospholipid biosynthetic process"/>
    <property type="evidence" value="ECO:0007669"/>
    <property type="project" value="UniProtKB-UniRule"/>
</dbReference>
<evidence type="ECO:0000256" key="2">
    <source>
        <dbReference type="ARBA" id="ARBA00022679"/>
    </source>
</evidence>
<accession>A0A4Q9DJJ0</accession>
<feature type="binding site" evidence="10">
    <location>
        <position position="13"/>
    </location>
    <ligand>
        <name>sn-glycerol 1-phosphate</name>
        <dbReference type="ChEBI" id="CHEBI:57685"/>
    </ligand>
</feature>
<dbReference type="HAMAP" id="MF_00112">
    <property type="entry name" value="GGGP_HepGP_synthase"/>
    <property type="match status" value="1"/>
</dbReference>
<organism evidence="11 12">
    <name type="scientific">Paenibacillus thalictri</name>
    <dbReference type="NCBI Taxonomy" id="2527873"/>
    <lineage>
        <taxon>Bacteria</taxon>
        <taxon>Bacillati</taxon>
        <taxon>Bacillota</taxon>
        <taxon>Bacilli</taxon>
        <taxon>Bacillales</taxon>
        <taxon>Paenibacillaceae</taxon>
        <taxon>Paenibacillus</taxon>
    </lineage>
</organism>
<comment type="caution">
    <text evidence="10">Lacks conserved residue(s) required for the propagation of feature annotation.</text>
</comment>
<keyword evidence="7 10" id="KW-1208">Phospholipid metabolism</keyword>
<evidence type="ECO:0000256" key="4">
    <source>
        <dbReference type="ARBA" id="ARBA00022842"/>
    </source>
</evidence>
<evidence type="ECO:0000256" key="3">
    <source>
        <dbReference type="ARBA" id="ARBA00022723"/>
    </source>
</evidence>
<dbReference type="SUPFAM" id="SSF51395">
    <property type="entry name" value="FMN-linked oxidoreductases"/>
    <property type="match status" value="1"/>
</dbReference>
<evidence type="ECO:0000313" key="11">
    <source>
        <dbReference type="EMBL" id="TBL73071.1"/>
    </source>
</evidence>
<dbReference type="RefSeq" id="WP_131016787.1">
    <property type="nucleotide sequence ID" value="NZ_SIRE01000022.1"/>
</dbReference>
<dbReference type="OrthoDB" id="2381757at2"/>
<dbReference type="NCBIfam" id="NF003197">
    <property type="entry name" value="PRK04169.1-1"/>
    <property type="match status" value="1"/>
</dbReference>
<dbReference type="CDD" id="cd02812">
    <property type="entry name" value="PcrB_like"/>
    <property type="match status" value="1"/>
</dbReference>
<name>A0A4Q9DJJ0_9BACL</name>
<comment type="cofactor">
    <cofactor evidence="10">
        <name>Mg(2+)</name>
        <dbReference type="ChEBI" id="CHEBI:18420"/>
    </cofactor>
</comment>
<feature type="binding site" evidence="10">
    <location>
        <begin position="210"/>
        <end position="211"/>
    </location>
    <ligand>
        <name>sn-glycerol 1-phosphate</name>
        <dbReference type="ChEBI" id="CHEBI:57685"/>
    </ligand>
</feature>
<evidence type="ECO:0000256" key="6">
    <source>
        <dbReference type="ARBA" id="ARBA00023209"/>
    </source>
</evidence>
<comment type="similarity">
    <text evidence="10">Belongs to the GGGP/HepGP synthase family. Group I subfamily.</text>
</comment>
<keyword evidence="4 10" id="KW-0460">Magnesium</keyword>
<sequence length="229" mass="25098">MNLDIKQWKHVFKLDPDRELSDEALEAVCISGTDAVMVGGSSGVTFENTVDLLARVRRFEVPCVLELSSKEAVVPGFDLFMIPMVLNSRNVDWVIGHHREALKEYGALLDWDRLLTEGYVMLNGQSTAARVTEADAAVSVKDIEAYARMADRLLHCPIFYMEYSGVFGDMQTVAKVRGLLRQSRLFYGGGIAGPEQASLAAAACDTIVVGNAVYDDLEQALATVSAVKF</sequence>
<reference evidence="11 12" key="1">
    <citation type="submission" date="2019-02" db="EMBL/GenBank/DDBJ databases">
        <title>Paenibacillus sp. nov., isolated from surface-sterilized tissue of Thalictrum simplex L.</title>
        <authorList>
            <person name="Tuo L."/>
        </authorList>
    </citation>
    <scope>NUCLEOTIDE SEQUENCE [LARGE SCALE GENOMIC DNA]</scope>
    <source>
        <strain evidence="11 12">N2SHLJ1</strain>
    </source>
</reference>
<dbReference type="GO" id="GO:0120536">
    <property type="term" value="F:heptaprenylglyceryl phosphate synthase activity"/>
    <property type="evidence" value="ECO:0007669"/>
    <property type="project" value="RHEA"/>
</dbReference>
<dbReference type="InterPro" id="IPR038597">
    <property type="entry name" value="GGGP/HepGP_synthase_sf"/>
</dbReference>
<proteinExistence type="inferred from homology"/>
<comment type="function">
    <text evidence="10">Prenyltransferase that catalyzes in vivo the transfer of the heptaprenyl moiety of heptaprenyl pyrophosphate (HepPP; 35 carbon atoms) to the C3 hydroxyl of sn-glycerol-1-phosphate (G1P), producing heptaprenylglyceryl phosphate (HepGP). This reaction is an ether-bond-formation step in the biosynthesis of archaea-type G1P-based membrane lipids found in Bacillales.</text>
</comment>
<feature type="binding site" evidence="10">
    <location>
        <position position="15"/>
    </location>
    <ligand>
        <name>Mg(2+)</name>
        <dbReference type="ChEBI" id="CHEBI:18420"/>
    </ligand>
</feature>
<protein>
    <recommendedName>
        <fullName evidence="9 10">Heptaprenylglyceryl phosphate synthase</fullName>
        <shortName evidence="10">HepGP synthase</shortName>
        <ecNumber evidence="9 10">2.5.1.n9</ecNumber>
    </recommendedName>
    <alternativeName>
        <fullName evidence="10">Glycerol-1-phosphate heptaprenyltransferase</fullName>
    </alternativeName>
</protein>
<comment type="subunit">
    <text evidence="10">Homodimer.</text>
</comment>
<keyword evidence="6 10" id="KW-0594">Phospholipid biosynthesis</keyword>
<evidence type="ECO:0000256" key="1">
    <source>
        <dbReference type="ARBA" id="ARBA00022516"/>
    </source>
</evidence>
<evidence type="ECO:0000256" key="5">
    <source>
        <dbReference type="ARBA" id="ARBA00023098"/>
    </source>
</evidence>
<dbReference type="Pfam" id="PF01884">
    <property type="entry name" value="PcrB"/>
    <property type="match status" value="1"/>
</dbReference>
<comment type="caution">
    <text evidence="11">The sequence shown here is derived from an EMBL/GenBank/DDBJ whole genome shotgun (WGS) entry which is preliminary data.</text>
</comment>
<dbReference type="Gene3D" id="3.20.20.390">
    <property type="entry name" value="FMN-linked oxidoreductases"/>
    <property type="match status" value="1"/>
</dbReference>
<comment type="catalytic activity">
    <reaction evidence="8 10">
        <text>sn-glycerol 1-phosphate + all-trans-heptaprenyl diphosphate = 3-heptaprenyl-sn-glycero-1-phosphate + diphosphate</text>
        <dbReference type="Rhea" id="RHEA:33495"/>
        <dbReference type="ChEBI" id="CHEBI:33019"/>
        <dbReference type="ChEBI" id="CHEBI:57685"/>
        <dbReference type="ChEBI" id="CHEBI:58206"/>
        <dbReference type="ChEBI" id="CHEBI:64781"/>
        <dbReference type="EC" id="2.5.1.n9"/>
    </reaction>
</comment>
<dbReference type="PANTHER" id="PTHR40029">
    <property type="match status" value="1"/>
</dbReference>
<dbReference type="FunFam" id="3.20.20.390:FF:000001">
    <property type="entry name" value="Heptaprenylglyceryl phosphate synthase"/>
    <property type="match status" value="1"/>
</dbReference>
<dbReference type="EC" id="2.5.1.n9" evidence="9 10"/>
<dbReference type="NCBIfam" id="TIGR01768">
    <property type="entry name" value="GGGP-family"/>
    <property type="match status" value="1"/>
</dbReference>
<keyword evidence="12" id="KW-1185">Reference proteome</keyword>
<comment type="pathway">
    <text evidence="10">Membrane lipid metabolism; glycerophospholipid metabolism.</text>
</comment>
<feature type="binding site" evidence="10">
    <location>
        <position position="41"/>
    </location>
    <ligand>
        <name>Mg(2+)</name>
        <dbReference type="ChEBI" id="CHEBI:18420"/>
    </ligand>
</feature>
<dbReference type="Proteomes" id="UP000293142">
    <property type="component" value="Unassembled WGS sequence"/>
</dbReference>
<dbReference type="EMBL" id="SIRE01000022">
    <property type="protein sequence ID" value="TBL73071.1"/>
    <property type="molecule type" value="Genomic_DNA"/>
</dbReference>
<feature type="binding site" evidence="10">
    <location>
        <position position="190"/>
    </location>
    <ligand>
        <name>sn-glycerol 1-phosphate</name>
        <dbReference type="ChEBI" id="CHEBI:57685"/>
    </ligand>
</feature>
<evidence type="ECO:0000256" key="7">
    <source>
        <dbReference type="ARBA" id="ARBA00023264"/>
    </source>
</evidence>
<feature type="binding site" evidence="10">
    <location>
        <begin position="160"/>
        <end position="165"/>
    </location>
    <ligand>
        <name>sn-glycerol 1-phosphate</name>
        <dbReference type="ChEBI" id="CHEBI:57685"/>
    </ligand>
</feature>
<dbReference type="GO" id="GO:0000287">
    <property type="term" value="F:magnesium ion binding"/>
    <property type="evidence" value="ECO:0007669"/>
    <property type="project" value="UniProtKB-UniRule"/>
</dbReference>
<evidence type="ECO:0000256" key="10">
    <source>
        <dbReference type="HAMAP-Rule" id="MF_00112"/>
    </source>
</evidence>
<evidence type="ECO:0000256" key="8">
    <source>
        <dbReference type="ARBA" id="ARBA00048318"/>
    </source>
</evidence>